<name>A0A0A8ZT38_ARUDO</name>
<organism evidence="1">
    <name type="scientific">Arundo donax</name>
    <name type="common">Giant reed</name>
    <name type="synonym">Donax arundinaceus</name>
    <dbReference type="NCBI Taxonomy" id="35708"/>
    <lineage>
        <taxon>Eukaryota</taxon>
        <taxon>Viridiplantae</taxon>
        <taxon>Streptophyta</taxon>
        <taxon>Embryophyta</taxon>
        <taxon>Tracheophyta</taxon>
        <taxon>Spermatophyta</taxon>
        <taxon>Magnoliopsida</taxon>
        <taxon>Liliopsida</taxon>
        <taxon>Poales</taxon>
        <taxon>Poaceae</taxon>
        <taxon>PACMAD clade</taxon>
        <taxon>Arundinoideae</taxon>
        <taxon>Arundineae</taxon>
        <taxon>Arundo</taxon>
    </lineage>
</organism>
<accession>A0A0A8ZT38</accession>
<evidence type="ECO:0000313" key="1">
    <source>
        <dbReference type="EMBL" id="JAD41961.1"/>
    </source>
</evidence>
<sequence>MTTKSRKLSCILKTSFTI</sequence>
<reference evidence="1" key="2">
    <citation type="journal article" date="2015" name="Data Brief">
        <title>Shoot transcriptome of the giant reed, Arundo donax.</title>
        <authorList>
            <person name="Barrero R.A."/>
            <person name="Guerrero F.D."/>
            <person name="Moolhuijzen P."/>
            <person name="Goolsby J.A."/>
            <person name="Tidwell J."/>
            <person name="Bellgard S.E."/>
            <person name="Bellgard M.I."/>
        </authorList>
    </citation>
    <scope>NUCLEOTIDE SEQUENCE</scope>
    <source>
        <tissue evidence="1">Shoot tissue taken approximately 20 cm above the soil surface</tissue>
    </source>
</reference>
<reference evidence="1" key="1">
    <citation type="submission" date="2014-09" db="EMBL/GenBank/DDBJ databases">
        <authorList>
            <person name="Magalhaes I.L.F."/>
            <person name="Oliveira U."/>
            <person name="Santos F.R."/>
            <person name="Vidigal T.H.D.A."/>
            <person name="Brescovit A.D."/>
            <person name="Santos A.J."/>
        </authorList>
    </citation>
    <scope>NUCLEOTIDE SEQUENCE</scope>
    <source>
        <tissue evidence="1">Shoot tissue taken approximately 20 cm above the soil surface</tissue>
    </source>
</reference>
<dbReference type="EMBL" id="GBRH01255934">
    <property type="protein sequence ID" value="JAD41961.1"/>
    <property type="molecule type" value="Transcribed_RNA"/>
</dbReference>
<protein>
    <submittedName>
        <fullName evidence="1">Uncharacterized protein</fullName>
    </submittedName>
</protein>
<dbReference type="AlphaFoldDB" id="A0A0A8ZT38"/>
<proteinExistence type="predicted"/>